<dbReference type="RefSeq" id="WP_259861730.1">
    <property type="nucleotide sequence ID" value="NZ_BAAAST010000022.1"/>
</dbReference>
<name>A0ABY5W1I9_9ACTN</name>
<reference evidence="1" key="2">
    <citation type="submission" date="2022-09" db="EMBL/GenBank/DDBJ databases">
        <title>Biosynthetic gene clusters of Dactylosporangioum fulvum.</title>
        <authorList>
            <person name="Caradec T."/>
        </authorList>
    </citation>
    <scope>NUCLEOTIDE SEQUENCE</scope>
    <source>
        <strain evidence="1">NRRL B-16292</strain>
    </source>
</reference>
<evidence type="ECO:0000313" key="2">
    <source>
        <dbReference type="Proteomes" id="UP001059617"/>
    </source>
</evidence>
<evidence type="ECO:0000313" key="1">
    <source>
        <dbReference type="EMBL" id="UWP83918.1"/>
    </source>
</evidence>
<dbReference type="Proteomes" id="UP001059617">
    <property type="component" value="Chromosome"/>
</dbReference>
<reference evidence="1" key="1">
    <citation type="submission" date="2021-04" db="EMBL/GenBank/DDBJ databases">
        <authorList>
            <person name="Hartkoorn R.C."/>
            <person name="Beaudoing E."/>
            <person name="Hot D."/>
        </authorList>
    </citation>
    <scope>NUCLEOTIDE SEQUENCE</scope>
    <source>
        <strain evidence="1">NRRL B-16292</strain>
    </source>
</reference>
<gene>
    <name evidence="1" type="ORF">Dfulv_06595</name>
</gene>
<organism evidence="1 2">
    <name type="scientific">Dactylosporangium fulvum</name>
    <dbReference type="NCBI Taxonomy" id="53359"/>
    <lineage>
        <taxon>Bacteria</taxon>
        <taxon>Bacillati</taxon>
        <taxon>Actinomycetota</taxon>
        <taxon>Actinomycetes</taxon>
        <taxon>Micromonosporales</taxon>
        <taxon>Micromonosporaceae</taxon>
        <taxon>Dactylosporangium</taxon>
    </lineage>
</organism>
<proteinExistence type="predicted"/>
<accession>A0ABY5W1I9</accession>
<keyword evidence="2" id="KW-1185">Reference proteome</keyword>
<dbReference type="EMBL" id="CP073720">
    <property type="protein sequence ID" value="UWP83918.1"/>
    <property type="molecule type" value="Genomic_DNA"/>
</dbReference>
<protein>
    <submittedName>
        <fullName evidence="1">Uncharacterized protein</fullName>
    </submittedName>
</protein>
<sequence length="49" mass="4909">MPGSLKNKVLSGLLALLAAYFVITNPTGSAHAVTVVAKGILAFLAALAN</sequence>